<name>A0A8K0AGX1_ANDGO</name>
<dbReference type="EMBL" id="VRVR01000063">
    <property type="protein sequence ID" value="KAF0852141.1"/>
    <property type="molecule type" value="Genomic_DNA"/>
</dbReference>
<proteinExistence type="predicted"/>
<gene>
    <name evidence="1" type="ORF">ANDGO_04702</name>
</gene>
<organism evidence="1 2">
    <name type="scientific">Andalucia godoyi</name>
    <name type="common">Flagellate</name>
    <dbReference type="NCBI Taxonomy" id="505711"/>
    <lineage>
        <taxon>Eukaryota</taxon>
        <taxon>Discoba</taxon>
        <taxon>Jakobida</taxon>
        <taxon>Andalucina</taxon>
        <taxon>Andaluciidae</taxon>
        <taxon>Andalucia</taxon>
    </lineage>
</organism>
<keyword evidence="2" id="KW-1185">Reference proteome</keyword>
<dbReference type="Proteomes" id="UP000799049">
    <property type="component" value="Unassembled WGS sequence"/>
</dbReference>
<reference evidence="1" key="1">
    <citation type="submission" date="2019-09" db="EMBL/GenBank/DDBJ databases">
        <title>The Mitochondrial Proteome of the Jakobid, Andalucia godoyi, a Protist With the Most Gene-Rich and Bacteria-Like Mitochondrial Genome.</title>
        <authorList>
            <person name="Gray M.W."/>
            <person name="Burger G."/>
            <person name="Derelle R."/>
            <person name="Klimes V."/>
            <person name="Leger M."/>
            <person name="Sarrasin M."/>
            <person name="Vlcek C."/>
            <person name="Roger A.J."/>
            <person name="Elias M."/>
            <person name="Lang B.F."/>
        </authorList>
    </citation>
    <scope>NUCLEOTIDE SEQUENCE</scope>
    <source>
        <strain evidence="1">And28</strain>
    </source>
</reference>
<accession>A0A8K0AGX1</accession>
<protein>
    <submittedName>
        <fullName evidence="1">Putative mitochondrial protein</fullName>
    </submittedName>
</protein>
<sequence length="171" mass="19804">MSARRLRKQWYHGIGAYAERKWTEQRNGRVREILDELSALPRINKDADWFPHLHFYRMHIDALWSHFTNHQMARRRFRGRVKKQQATVKLRDRLATRDQADRFIIAYGDTSFGPTGARGGHAVQACRADRRVLHDEEVLCWQKRSGITFISVPPTPEETAHADARGSGAAS</sequence>
<comment type="caution">
    <text evidence="1">The sequence shown here is derived from an EMBL/GenBank/DDBJ whole genome shotgun (WGS) entry which is preliminary data.</text>
</comment>
<evidence type="ECO:0000313" key="1">
    <source>
        <dbReference type="EMBL" id="KAF0852141.1"/>
    </source>
</evidence>
<evidence type="ECO:0000313" key="2">
    <source>
        <dbReference type="Proteomes" id="UP000799049"/>
    </source>
</evidence>
<dbReference type="AlphaFoldDB" id="A0A8K0AGX1"/>